<feature type="transmembrane region" description="Helical" evidence="5">
    <location>
        <begin position="60"/>
        <end position="83"/>
    </location>
</feature>
<organism evidence="8 9">
    <name type="scientific">Halomonas flagellata</name>
    <dbReference type="NCBI Taxonomy" id="2920385"/>
    <lineage>
        <taxon>Bacteria</taxon>
        <taxon>Pseudomonadati</taxon>
        <taxon>Pseudomonadota</taxon>
        <taxon>Gammaproteobacteria</taxon>
        <taxon>Oceanospirillales</taxon>
        <taxon>Halomonadaceae</taxon>
        <taxon>Halomonas</taxon>
    </lineage>
</organism>
<feature type="region of interest" description="Disordered" evidence="4">
    <location>
        <begin position="387"/>
        <end position="446"/>
    </location>
</feature>
<dbReference type="SMART" id="SM00283">
    <property type="entry name" value="MA"/>
    <property type="match status" value="1"/>
</dbReference>
<feature type="domain" description="HAMP" evidence="7">
    <location>
        <begin position="85"/>
        <end position="137"/>
    </location>
</feature>
<evidence type="ECO:0000259" key="6">
    <source>
        <dbReference type="PROSITE" id="PS50111"/>
    </source>
</evidence>
<evidence type="ECO:0000256" key="4">
    <source>
        <dbReference type="SAM" id="MobiDB-lite"/>
    </source>
</evidence>
<dbReference type="Pfam" id="PF00672">
    <property type="entry name" value="HAMP"/>
    <property type="match status" value="1"/>
</dbReference>
<proteinExistence type="inferred from homology"/>
<protein>
    <submittedName>
        <fullName evidence="8">Methyl-accepting chemotaxis protein</fullName>
    </submittedName>
</protein>
<dbReference type="PROSITE" id="PS50885">
    <property type="entry name" value="HAMP"/>
    <property type="match status" value="1"/>
</dbReference>
<reference evidence="8 9" key="1">
    <citation type="submission" date="2022-02" db="EMBL/GenBank/DDBJ databases">
        <title>Halomonas fukangensis sp. nov., a halophilic bacterium isolated from a bulk soil of Kalidium foliatum at Fukang.</title>
        <authorList>
            <person name="Huang Y."/>
        </authorList>
    </citation>
    <scope>NUCLEOTIDE SEQUENCE [LARGE SCALE GENOMIC DNA]</scope>
    <source>
        <strain evidence="8 9">EGI 63088</strain>
    </source>
</reference>
<evidence type="ECO:0000256" key="5">
    <source>
        <dbReference type="SAM" id="Phobius"/>
    </source>
</evidence>
<evidence type="ECO:0000259" key="7">
    <source>
        <dbReference type="PROSITE" id="PS50885"/>
    </source>
</evidence>
<dbReference type="CDD" id="cd06225">
    <property type="entry name" value="HAMP"/>
    <property type="match status" value="1"/>
</dbReference>
<name>A0ABS9RT05_9GAMM</name>
<keyword evidence="1" id="KW-0488">Methylation</keyword>
<gene>
    <name evidence="8" type="ORF">MKP05_07550</name>
</gene>
<dbReference type="InterPro" id="IPR051310">
    <property type="entry name" value="MCP_chemotaxis"/>
</dbReference>
<keyword evidence="5" id="KW-1133">Transmembrane helix</keyword>
<dbReference type="Gene3D" id="1.10.287.950">
    <property type="entry name" value="Methyl-accepting chemotaxis protein"/>
    <property type="match status" value="1"/>
</dbReference>
<evidence type="ECO:0000256" key="3">
    <source>
        <dbReference type="PROSITE-ProRule" id="PRU00284"/>
    </source>
</evidence>
<comment type="caution">
    <text evidence="8">The sequence shown here is derived from an EMBL/GenBank/DDBJ whole genome shotgun (WGS) entry which is preliminary data.</text>
</comment>
<dbReference type="CDD" id="cd11386">
    <property type="entry name" value="MCP_signal"/>
    <property type="match status" value="1"/>
</dbReference>
<evidence type="ECO:0000256" key="1">
    <source>
        <dbReference type="ARBA" id="ARBA00022481"/>
    </source>
</evidence>
<feature type="compositionally biased region" description="Low complexity" evidence="4">
    <location>
        <begin position="431"/>
        <end position="440"/>
    </location>
</feature>
<dbReference type="Proteomes" id="UP001202117">
    <property type="component" value="Unassembled WGS sequence"/>
</dbReference>
<comment type="similarity">
    <text evidence="2">Belongs to the methyl-accepting chemotaxis (MCP) protein family.</text>
</comment>
<evidence type="ECO:0000313" key="8">
    <source>
        <dbReference type="EMBL" id="MCH4562983.1"/>
    </source>
</evidence>
<dbReference type="PANTHER" id="PTHR43531:SF14">
    <property type="entry name" value="METHYL-ACCEPTING CHEMOTAXIS PROTEIN I-RELATED"/>
    <property type="match status" value="1"/>
</dbReference>
<dbReference type="InterPro" id="IPR004089">
    <property type="entry name" value="MCPsignal_dom"/>
</dbReference>
<feature type="transmembrane region" description="Helical" evidence="5">
    <location>
        <begin position="6"/>
        <end position="29"/>
    </location>
</feature>
<dbReference type="InterPro" id="IPR003660">
    <property type="entry name" value="HAMP_dom"/>
</dbReference>
<sequence length="446" mass="46908">MTVRLSWFLVLGTFFVLILALSGLGLYVLEQGRQAVAEMAPHAGEAGALQQQAFAAAADALRLAIVAVLLLAVLTTLTVVWGVTVNVIRPLSRVVAHFDTMAGGDLAVPIEHLGDNEIGRLYAAVEKMQQSLSRTVGTVRGSSDAIYRGSQRIAHGNSDLSARTEQQAASLEETASSMEELSSTVKQNADNAHHANQLAVEASRTAWAGGEVVGEVVTTMHEIRQSSQQITEIIKVIDSIAFQTNILALNASVEAARAGEQGRGFAVVAGEVRNLAGRSADAAREIRGLIEASVARVETGTARADRAGQTMGEIVAAVQKVSDIMDEIASASQEQSHGIDQVNLAVAQMDQVTQQNAALVQQAAAAAHQVEAEAERLKGAVAGFRLAGGGSDDTGDLARWMPSLMPSRRDGARQEPAGRLGHDHPNDNPSTRAAPTAATRGNDDAR</sequence>
<dbReference type="Pfam" id="PF00015">
    <property type="entry name" value="MCPsignal"/>
    <property type="match status" value="1"/>
</dbReference>
<keyword evidence="5" id="KW-0472">Membrane</keyword>
<dbReference type="SMART" id="SM00304">
    <property type="entry name" value="HAMP"/>
    <property type="match status" value="1"/>
</dbReference>
<dbReference type="PROSITE" id="PS50111">
    <property type="entry name" value="CHEMOTAXIS_TRANSDUC_2"/>
    <property type="match status" value="1"/>
</dbReference>
<keyword evidence="9" id="KW-1185">Reference proteome</keyword>
<accession>A0ABS9RT05</accession>
<dbReference type="EMBL" id="JAKVPY010000007">
    <property type="protein sequence ID" value="MCH4562983.1"/>
    <property type="molecule type" value="Genomic_DNA"/>
</dbReference>
<feature type="domain" description="Methyl-accepting transducer" evidence="6">
    <location>
        <begin position="142"/>
        <end position="371"/>
    </location>
</feature>
<dbReference type="PANTHER" id="PTHR43531">
    <property type="entry name" value="PROTEIN ICFG"/>
    <property type="match status" value="1"/>
</dbReference>
<evidence type="ECO:0000313" key="9">
    <source>
        <dbReference type="Proteomes" id="UP001202117"/>
    </source>
</evidence>
<dbReference type="SUPFAM" id="SSF58104">
    <property type="entry name" value="Methyl-accepting chemotaxis protein (MCP) signaling domain"/>
    <property type="match status" value="1"/>
</dbReference>
<keyword evidence="3" id="KW-0807">Transducer</keyword>
<keyword evidence="5" id="KW-0812">Transmembrane</keyword>
<evidence type="ECO:0000256" key="2">
    <source>
        <dbReference type="ARBA" id="ARBA00029447"/>
    </source>
</evidence>